<dbReference type="EMBL" id="VEPZ02000132">
    <property type="protein sequence ID" value="KAE8732849.1"/>
    <property type="molecule type" value="Genomic_DNA"/>
</dbReference>
<keyword evidence="4" id="KW-0812">Transmembrane</keyword>
<dbReference type="GO" id="GO:0042054">
    <property type="term" value="F:histone methyltransferase activity"/>
    <property type="evidence" value="ECO:0007669"/>
    <property type="project" value="TreeGrafter"/>
</dbReference>
<reference evidence="6" key="1">
    <citation type="submission" date="2019-09" db="EMBL/GenBank/DDBJ databases">
        <title>Draft genome information of white flower Hibiscus syriacus.</title>
        <authorList>
            <person name="Kim Y.-M."/>
        </authorList>
    </citation>
    <scope>NUCLEOTIDE SEQUENCE [LARGE SCALE GENOMIC DNA]</scope>
    <source>
        <strain evidence="6">YM2019G1</strain>
    </source>
</reference>
<dbReference type="PANTHER" id="PTHR11006">
    <property type="entry name" value="PROTEIN ARGININE N-METHYLTRANSFERASE"/>
    <property type="match status" value="1"/>
</dbReference>
<keyword evidence="3" id="KW-0949">S-adenosyl-L-methionine</keyword>
<evidence type="ECO:0000313" key="7">
    <source>
        <dbReference type="Proteomes" id="UP000436088"/>
    </source>
</evidence>
<keyword evidence="4" id="KW-0472">Membrane</keyword>
<dbReference type="GO" id="GO:0032259">
    <property type="term" value="P:methylation"/>
    <property type="evidence" value="ECO:0007669"/>
    <property type="project" value="UniProtKB-KW"/>
</dbReference>
<proteinExistence type="predicted"/>
<dbReference type="PANTHER" id="PTHR11006:SF73">
    <property type="entry name" value="PROTEIN ARGININE N-METHYLTRANSFERASE 6"/>
    <property type="match status" value="1"/>
</dbReference>
<dbReference type="InterPro" id="IPR055135">
    <property type="entry name" value="PRMT_dom"/>
</dbReference>
<keyword evidence="4" id="KW-1133">Transmembrane helix</keyword>
<evidence type="ECO:0000256" key="4">
    <source>
        <dbReference type="SAM" id="Phobius"/>
    </source>
</evidence>
<evidence type="ECO:0000256" key="1">
    <source>
        <dbReference type="ARBA" id="ARBA00022603"/>
    </source>
</evidence>
<dbReference type="InterPro" id="IPR029063">
    <property type="entry name" value="SAM-dependent_MTases_sf"/>
</dbReference>
<feature type="transmembrane region" description="Helical" evidence="4">
    <location>
        <begin position="44"/>
        <end position="66"/>
    </location>
</feature>
<dbReference type="AlphaFoldDB" id="A0A6A3D0I4"/>
<evidence type="ECO:0000256" key="3">
    <source>
        <dbReference type="ARBA" id="ARBA00022691"/>
    </source>
</evidence>
<keyword evidence="1" id="KW-0489">Methyltransferase</keyword>
<evidence type="ECO:0000256" key="2">
    <source>
        <dbReference type="ARBA" id="ARBA00022679"/>
    </source>
</evidence>
<dbReference type="Pfam" id="PF22528">
    <property type="entry name" value="PRMT_C"/>
    <property type="match status" value="1"/>
</dbReference>
<dbReference type="GO" id="GO:0016274">
    <property type="term" value="F:protein-arginine N-methyltransferase activity"/>
    <property type="evidence" value="ECO:0007669"/>
    <property type="project" value="InterPro"/>
</dbReference>
<sequence>MVSIVDRHVYILNFHTSIITVNGGHFYASLPNTQALVASAPMVFMWQTNGFFIILTFCCLGHSLYLQHLSSGPANSPANNPTQSLLIGISSNSPVDGIPSKKRSNPNEALVLSTAPEDPPTHWQQTMIYFFDPIEVEQDQIIEGSLTLPQSKENRRFTNIHLKYTWQILCKRVRIELMTVTNELCIFGVTSFWTWQTKVI</sequence>
<gene>
    <name evidence="6" type="ORF">F3Y22_tig00001713pilonHSYRG00089</name>
</gene>
<dbReference type="InterPro" id="IPR025799">
    <property type="entry name" value="Arg_MeTrfase"/>
</dbReference>
<feature type="domain" description="Protein arginine N-methyltransferase" evidence="5">
    <location>
        <begin position="108"/>
        <end position="166"/>
    </location>
</feature>
<keyword evidence="7" id="KW-1185">Reference proteome</keyword>
<dbReference type="Proteomes" id="UP000436088">
    <property type="component" value="Unassembled WGS sequence"/>
</dbReference>
<keyword evidence="2" id="KW-0808">Transferase</keyword>
<protein>
    <recommendedName>
        <fullName evidence="5">Protein arginine N-methyltransferase domain-containing protein</fullName>
    </recommendedName>
</protein>
<name>A0A6A3D0I4_HIBSY</name>
<evidence type="ECO:0000259" key="5">
    <source>
        <dbReference type="Pfam" id="PF22528"/>
    </source>
</evidence>
<dbReference type="SUPFAM" id="SSF53335">
    <property type="entry name" value="S-adenosyl-L-methionine-dependent methyltransferases"/>
    <property type="match status" value="1"/>
</dbReference>
<dbReference type="Gene3D" id="2.70.160.11">
    <property type="entry name" value="Hnrnp arginine n-methyltransferase1"/>
    <property type="match status" value="1"/>
</dbReference>
<organism evidence="6 7">
    <name type="scientific">Hibiscus syriacus</name>
    <name type="common">Rose of Sharon</name>
    <dbReference type="NCBI Taxonomy" id="106335"/>
    <lineage>
        <taxon>Eukaryota</taxon>
        <taxon>Viridiplantae</taxon>
        <taxon>Streptophyta</taxon>
        <taxon>Embryophyta</taxon>
        <taxon>Tracheophyta</taxon>
        <taxon>Spermatophyta</taxon>
        <taxon>Magnoliopsida</taxon>
        <taxon>eudicotyledons</taxon>
        <taxon>Gunneridae</taxon>
        <taxon>Pentapetalae</taxon>
        <taxon>rosids</taxon>
        <taxon>malvids</taxon>
        <taxon>Malvales</taxon>
        <taxon>Malvaceae</taxon>
        <taxon>Malvoideae</taxon>
        <taxon>Hibiscus</taxon>
    </lineage>
</organism>
<comment type="caution">
    <text evidence="6">The sequence shown here is derived from an EMBL/GenBank/DDBJ whole genome shotgun (WGS) entry which is preliminary data.</text>
</comment>
<accession>A0A6A3D0I4</accession>
<evidence type="ECO:0000313" key="6">
    <source>
        <dbReference type="EMBL" id="KAE8732849.1"/>
    </source>
</evidence>